<dbReference type="EMBL" id="JAHDYS010000010">
    <property type="protein sequence ID" value="MBT1072443.1"/>
    <property type="molecule type" value="Genomic_DNA"/>
</dbReference>
<protein>
    <submittedName>
        <fullName evidence="2">Sulfurtransferase</fullName>
    </submittedName>
</protein>
<dbReference type="Gene3D" id="3.40.250.10">
    <property type="entry name" value="Rhodanese-like domain"/>
    <property type="match status" value="1"/>
</dbReference>
<dbReference type="Pfam" id="PF00581">
    <property type="entry name" value="Rhodanese"/>
    <property type="match status" value="1"/>
</dbReference>
<sequence length="123" mass="14010">MIDTFEVSVEELKQHIEKREDFFFINLHHHHHRDWSLMKARGALVVDDDEVGKHLEEIPRNRPVIVYATCTGDEAAFKVAHELQNHGWTDVHPLTGGFAAYVGAGLPVEPSKETTQARKTMLL</sequence>
<proteinExistence type="predicted"/>
<accession>A0ABS5U9Y0</accession>
<dbReference type="Proteomes" id="UP000784128">
    <property type="component" value="Unassembled WGS sequence"/>
</dbReference>
<dbReference type="PROSITE" id="PS50206">
    <property type="entry name" value="RHODANESE_3"/>
    <property type="match status" value="1"/>
</dbReference>
<reference evidence="2 3" key="1">
    <citation type="submission" date="2021-05" db="EMBL/GenBank/DDBJ databases">
        <title>The draft genome of Geobacter chapellei DSM 13688.</title>
        <authorList>
            <person name="Xu Z."/>
            <person name="Masuda Y."/>
            <person name="Itoh H."/>
            <person name="Senoo K."/>
        </authorList>
    </citation>
    <scope>NUCLEOTIDE SEQUENCE [LARGE SCALE GENOMIC DNA]</scope>
    <source>
        <strain evidence="2 3">DSM 13688</strain>
    </source>
</reference>
<gene>
    <name evidence="2" type="ORF">KJB30_11645</name>
</gene>
<feature type="domain" description="Rhodanese" evidence="1">
    <location>
        <begin position="31"/>
        <end position="110"/>
    </location>
</feature>
<dbReference type="InterPro" id="IPR036873">
    <property type="entry name" value="Rhodanese-like_dom_sf"/>
</dbReference>
<evidence type="ECO:0000313" key="2">
    <source>
        <dbReference type="EMBL" id="MBT1072443.1"/>
    </source>
</evidence>
<dbReference type="SUPFAM" id="SSF52821">
    <property type="entry name" value="Rhodanese/Cell cycle control phosphatase"/>
    <property type="match status" value="1"/>
</dbReference>
<dbReference type="InterPro" id="IPR001763">
    <property type="entry name" value="Rhodanese-like_dom"/>
</dbReference>
<evidence type="ECO:0000259" key="1">
    <source>
        <dbReference type="PROSITE" id="PS50206"/>
    </source>
</evidence>
<keyword evidence="3" id="KW-1185">Reference proteome</keyword>
<evidence type="ECO:0000313" key="3">
    <source>
        <dbReference type="Proteomes" id="UP000784128"/>
    </source>
</evidence>
<organism evidence="2 3">
    <name type="scientific">Pelotalea chapellei</name>
    <dbReference type="NCBI Taxonomy" id="44671"/>
    <lineage>
        <taxon>Bacteria</taxon>
        <taxon>Pseudomonadati</taxon>
        <taxon>Thermodesulfobacteriota</taxon>
        <taxon>Desulfuromonadia</taxon>
        <taxon>Geobacterales</taxon>
        <taxon>Geobacteraceae</taxon>
        <taxon>Pelotalea</taxon>
    </lineage>
</organism>
<dbReference type="RefSeq" id="WP_214299410.1">
    <property type="nucleotide sequence ID" value="NZ_JAHDYS010000010.1"/>
</dbReference>
<comment type="caution">
    <text evidence="2">The sequence shown here is derived from an EMBL/GenBank/DDBJ whole genome shotgun (WGS) entry which is preliminary data.</text>
</comment>
<name>A0ABS5U9Y0_9BACT</name>